<organism evidence="7 8">
    <name type="scientific">Eshraghiella crossota DSM 2876</name>
    <dbReference type="NCBI Taxonomy" id="511680"/>
    <lineage>
        <taxon>Bacteria</taxon>
        <taxon>Bacillati</taxon>
        <taxon>Bacillota</taxon>
        <taxon>Clostridia</taxon>
        <taxon>Lachnospirales</taxon>
        <taxon>Lachnospiraceae</taxon>
        <taxon>Eshraghiella</taxon>
    </lineage>
</organism>
<gene>
    <name evidence="3 7" type="primary">purE</name>
    <name evidence="7" type="ORF">BUTYVIB_00936</name>
</gene>
<evidence type="ECO:0000256" key="4">
    <source>
        <dbReference type="PIRNR" id="PIRNR001338"/>
    </source>
</evidence>
<dbReference type="InterPro" id="IPR000031">
    <property type="entry name" value="PurE_dom"/>
</dbReference>
<evidence type="ECO:0000256" key="2">
    <source>
        <dbReference type="ARBA" id="ARBA00023235"/>
    </source>
</evidence>
<protein>
    <recommendedName>
        <fullName evidence="3 4">N5-carboxyaminoimidazole ribonucleotide mutase</fullName>
        <shortName evidence="3 4">N5-CAIR mutase</shortName>
        <ecNumber evidence="3 4">5.4.99.18</ecNumber>
    </recommendedName>
    <alternativeName>
        <fullName evidence="3">5-(carboxyamino)imidazole ribonucleotide mutase</fullName>
    </alternativeName>
</protein>
<dbReference type="RefSeq" id="WP_005602143.1">
    <property type="nucleotide sequence ID" value="NZ_GG663522.1"/>
</dbReference>
<dbReference type="EMBL" id="ABWN01000023">
    <property type="protein sequence ID" value="EFF68852.1"/>
    <property type="molecule type" value="Genomic_DNA"/>
</dbReference>
<name>D4RYM8_9FIRM</name>
<comment type="pathway">
    <text evidence="3 4">Purine metabolism; IMP biosynthesis via de novo pathway; 5-amino-1-(5-phospho-D-ribosyl)imidazole-4-carboxylate from 5-amino-1-(5-phospho-D-ribosyl)imidazole (N5-CAIR route): step 2/2.</text>
</comment>
<comment type="function">
    <text evidence="3 4">Catalyzes the conversion of N5-carboxyaminoimidazole ribonucleotide (N5-CAIR) to 4-carboxy-5-aminoimidazole ribonucleotide (CAIR).</text>
</comment>
<sequence>MAKVGIVMGSDSDLEVMSKAAEMLEKFGIDYELTVISAHRMPDVFFDYAKTAEEKGFKVIIAGAGGAAHLPGMCAAIFPMPVIGIPIHTKSLGGVDSLYSIVQMPSGIPVATVAINGGANAGILAAKILATSDDELLNRIKAYKDELKDGVMKKKDKIEKVGYKKYMEEK</sequence>
<evidence type="ECO:0000256" key="1">
    <source>
        <dbReference type="ARBA" id="ARBA00022755"/>
    </source>
</evidence>
<comment type="catalytic activity">
    <reaction evidence="3 4">
        <text>5-carboxyamino-1-(5-phospho-D-ribosyl)imidazole + H(+) = 5-amino-1-(5-phospho-D-ribosyl)imidazole-4-carboxylate</text>
        <dbReference type="Rhea" id="RHEA:13193"/>
        <dbReference type="ChEBI" id="CHEBI:15378"/>
        <dbReference type="ChEBI" id="CHEBI:58730"/>
        <dbReference type="ChEBI" id="CHEBI:77657"/>
        <dbReference type="EC" id="5.4.99.18"/>
    </reaction>
</comment>
<keyword evidence="2 3" id="KW-0413">Isomerase</keyword>
<keyword evidence="1 3" id="KW-0658">Purine biosynthesis</keyword>
<dbReference type="GO" id="GO:0034023">
    <property type="term" value="F:5-(carboxyamino)imidazole ribonucleotide mutase activity"/>
    <property type="evidence" value="ECO:0007669"/>
    <property type="project" value="UniProtKB-UniRule"/>
</dbReference>
<accession>D4RYM8</accession>
<dbReference type="eggNOG" id="COG0041">
    <property type="taxonomic scope" value="Bacteria"/>
</dbReference>
<dbReference type="InterPro" id="IPR033747">
    <property type="entry name" value="PurE_ClassI"/>
</dbReference>
<comment type="caution">
    <text evidence="7">The sequence shown here is derived from an EMBL/GenBank/DDBJ whole genome shotgun (WGS) entry which is preliminary data.</text>
</comment>
<dbReference type="HAMAP" id="MF_01929">
    <property type="entry name" value="PurE_classI"/>
    <property type="match status" value="1"/>
</dbReference>
<evidence type="ECO:0000256" key="5">
    <source>
        <dbReference type="PIRSR" id="PIRSR001338-1"/>
    </source>
</evidence>
<evidence type="ECO:0000313" key="8">
    <source>
        <dbReference type="Proteomes" id="UP000006238"/>
    </source>
</evidence>
<evidence type="ECO:0000313" key="7">
    <source>
        <dbReference type="EMBL" id="EFF68852.1"/>
    </source>
</evidence>
<feature type="domain" description="PurE" evidence="6">
    <location>
        <begin position="2"/>
        <end position="151"/>
    </location>
</feature>
<dbReference type="GO" id="GO:0016829">
    <property type="term" value="F:lyase activity"/>
    <property type="evidence" value="ECO:0007669"/>
    <property type="project" value="UniProtKB-KW"/>
</dbReference>
<dbReference type="AlphaFoldDB" id="D4RYM8"/>
<dbReference type="GO" id="GO:0006189">
    <property type="term" value="P:'de novo' IMP biosynthetic process"/>
    <property type="evidence" value="ECO:0007669"/>
    <property type="project" value="UniProtKB-UniRule"/>
</dbReference>
<dbReference type="NCBIfam" id="TIGR01162">
    <property type="entry name" value="purE"/>
    <property type="match status" value="1"/>
</dbReference>
<evidence type="ECO:0000256" key="3">
    <source>
        <dbReference type="HAMAP-Rule" id="MF_01929"/>
    </source>
</evidence>
<feature type="binding site" evidence="3 5">
    <location>
        <position position="13"/>
    </location>
    <ligand>
        <name>substrate</name>
    </ligand>
</feature>
<dbReference type="PIRSF" id="PIRSF001338">
    <property type="entry name" value="AIR_carboxylase"/>
    <property type="match status" value="1"/>
</dbReference>
<dbReference type="PANTHER" id="PTHR23046:SF2">
    <property type="entry name" value="PHOSPHORIBOSYLAMINOIMIDAZOLE CARBOXYLASE"/>
    <property type="match status" value="1"/>
</dbReference>
<dbReference type="Proteomes" id="UP000006238">
    <property type="component" value="Unassembled WGS sequence"/>
</dbReference>
<comment type="similarity">
    <text evidence="3">Belongs to the AIR carboxylase family. Class I subfamily.</text>
</comment>
<reference evidence="7 8" key="1">
    <citation type="submission" date="2010-02" db="EMBL/GenBank/DDBJ databases">
        <authorList>
            <person name="Weinstock G."/>
            <person name="Sodergren E."/>
            <person name="Clifton S."/>
            <person name="Fulton L."/>
            <person name="Fulton B."/>
            <person name="Courtney L."/>
            <person name="Fronick C."/>
            <person name="Harrison M."/>
            <person name="Strong C."/>
            <person name="Farmer C."/>
            <person name="Delahaunty K."/>
            <person name="Markovic C."/>
            <person name="Hall O."/>
            <person name="Minx P."/>
            <person name="Tomlinson C."/>
            <person name="Mitreva M."/>
            <person name="Nelson J."/>
            <person name="Hou S."/>
            <person name="Wollam A."/>
            <person name="Pepin K.H."/>
            <person name="Johnson M."/>
            <person name="Bhonagiri V."/>
            <person name="Zhang X."/>
            <person name="Suruliraj S."/>
            <person name="Warren W."/>
            <person name="Chinwalla A."/>
            <person name="Mardis E.R."/>
            <person name="Wilson R.K."/>
        </authorList>
    </citation>
    <scope>NUCLEOTIDE SEQUENCE [LARGE SCALE GENOMIC DNA]</scope>
    <source>
        <strain evidence="7 8">DSM 2876</strain>
    </source>
</reference>
<feature type="binding site" evidence="3 5">
    <location>
        <position position="10"/>
    </location>
    <ligand>
        <name>substrate</name>
    </ligand>
</feature>
<evidence type="ECO:0000259" key="6">
    <source>
        <dbReference type="SMART" id="SM01001"/>
    </source>
</evidence>
<dbReference type="UniPathway" id="UPA00074">
    <property type="reaction ID" value="UER00943"/>
</dbReference>
<proteinExistence type="inferred from homology"/>
<dbReference type="Gene3D" id="3.40.50.1970">
    <property type="match status" value="1"/>
</dbReference>
<keyword evidence="8" id="KW-1185">Reference proteome</keyword>
<dbReference type="PANTHER" id="PTHR23046">
    <property type="entry name" value="PHOSPHORIBOSYLAMINOIMIDAZOLE CARBOXYLASE CATALYTIC SUBUNIT"/>
    <property type="match status" value="1"/>
</dbReference>
<dbReference type="InterPro" id="IPR024694">
    <property type="entry name" value="PurE_prokaryotes"/>
</dbReference>
<dbReference type="Pfam" id="PF00731">
    <property type="entry name" value="AIRC"/>
    <property type="match status" value="1"/>
</dbReference>
<dbReference type="SMART" id="SM01001">
    <property type="entry name" value="AIRC"/>
    <property type="match status" value="1"/>
</dbReference>
<feature type="binding site" evidence="3 5">
    <location>
        <position position="40"/>
    </location>
    <ligand>
        <name>substrate</name>
    </ligand>
</feature>
<dbReference type="SUPFAM" id="SSF52255">
    <property type="entry name" value="N5-CAIR mutase (phosphoribosylaminoimidazole carboxylase, PurE)"/>
    <property type="match status" value="1"/>
</dbReference>
<dbReference type="GeneID" id="98918813"/>
<dbReference type="HOGENOM" id="CLU_094982_2_0_9"/>
<dbReference type="EC" id="5.4.99.18" evidence="3 4"/>
<keyword evidence="7" id="KW-0456">Lyase</keyword>